<name>A0A369XUQ9_9PROT</name>
<accession>A0A369XUQ9</accession>
<sequence>MSKHAPLSAPLPATAQTCRERLVELQDEIASIKTQIATADIARQARRGALDAQWFHRAKTALRFKQQELARVSAHLAALSGDFPRDRFKDTLIDVLREHLPDDAWQSALAVARERQGREVGHG</sequence>
<evidence type="ECO:0000313" key="3">
    <source>
        <dbReference type="Proteomes" id="UP000253831"/>
    </source>
</evidence>
<feature type="coiled-coil region" evidence="1">
    <location>
        <begin position="15"/>
        <end position="42"/>
    </location>
</feature>
<keyword evidence="1" id="KW-0175">Coiled coil</keyword>
<gene>
    <name evidence="2" type="ORF">DVS81_01825</name>
</gene>
<evidence type="ECO:0000313" key="2">
    <source>
        <dbReference type="EMBL" id="RDE52512.1"/>
    </source>
</evidence>
<dbReference type="EMBL" id="QPGA01000001">
    <property type="protein sequence ID" value="RDE52512.1"/>
    <property type="molecule type" value="Genomic_DNA"/>
</dbReference>
<protein>
    <submittedName>
        <fullName evidence="2">Uncharacterized protein</fullName>
    </submittedName>
</protein>
<evidence type="ECO:0000256" key="1">
    <source>
        <dbReference type="SAM" id="Coils"/>
    </source>
</evidence>
<dbReference type="Proteomes" id="UP000253831">
    <property type="component" value="Unassembled WGS sequence"/>
</dbReference>
<reference evidence="2 3" key="1">
    <citation type="submission" date="2018-05" db="EMBL/GenBank/DDBJ databases">
        <title>Integrated omic analyses show evidence that a Ca. Accumulibacter phosphatis strain performs denitrification under micro-aerobic conditions.</title>
        <authorList>
            <person name="Camejo P.Y."/>
            <person name="Katherine M.D."/>
            <person name="Daniel N.R."/>
        </authorList>
    </citation>
    <scope>NUCLEOTIDE SEQUENCE [LARGE SCALE GENOMIC DNA]</scope>
    <source>
        <strain evidence="2">UW-LDO-IC</strain>
    </source>
</reference>
<dbReference type="AlphaFoldDB" id="A0A369XUQ9"/>
<proteinExistence type="predicted"/>
<organism evidence="2 3">
    <name type="scientific">Candidatus Accumulibacter meliphilus</name>
    <dbReference type="NCBI Taxonomy" id="2211374"/>
    <lineage>
        <taxon>Bacteria</taxon>
        <taxon>Pseudomonadati</taxon>
        <taxon>Pseudomonadota</taxon>
        <taxon>Betaproteobacteria</taxon>
        <taxon>Candidatus Accumulibacter</taxon>
    </lineage>
</organism>
<comment type="caution">
    <text evidence="2">The sequence shown here is derived from an EMBL/GenBank/DDBJ whole genome shotgun (WGS) entry which is preliminary data.</text>
</comment>